<evidence type="ECO:0000313" key="4">
    <source>
        <dbReference type="EMBL" id="KAL3069723.1"/>
    </source>
</evidence>
<keyword evidence="5" id="KW-1185">Reference proteome</keyword>
<accession>A0ABD2I992</accession>
<evidence type="ECO:0000313" key="5">
    <source>
        <dbReference type="Proteomes" id="UP001620645"/>
    </source>
</evidence>
<dbReference type="AlphaFoldDB" id="A0ABD2I992"/>
<gene>
    <name evidence="4" type="ORF">niasHS_015957</name>
</gene>
<dbReference type="InterPro" id="IPR007307">
    <property type="entry name" value="Ltv1"/>
</dbReference>
<feature type="compositionally biased region" description="Basic and acidic residues" evidence="3">
    <location>
        <begin position="234"/>
        <end position="250"/>
    </location>
</feature>
<evidence type="ECO:0000256" key="2">
    <source>
        <dbReference type="ARBA" id="ARBA00021561"/>
    </source>
</evidence>
<proteinExistence type="inferred from homology"/>
<feature type="compositionally biased region" description="Polar residues" evidence="3">
    <location>
        <begin position="251"/>
        <end position="261"/>
    </location>
</feature>
<feature type="compositionally biased region" description="Basic and acidic residues" evidence="3">
    <location>
        <begin position="206"/>
        <end position="226"/>
    </location>
</feature>
<organism evidence="4 5">
    <name type="scientific">Heterodera schachtii</name>
    <name type="common">Sugarbeet cyst nematode worm</name>
    <name type="synonym">Tylenchus schachtii</name>
    <dbReference type="NCBI Taxonomy" id="97005"/>
    <lineage>
        <taxon>Eukaryota</taxon>
        <taxon>Metazoa</taxon>
        <taxon>Ecdysozoa</taxon>
        <taxon>Nematoda</taxon>
        <taxon>Chromadorea</taxon>
        <taxon>Rhabditida</taxon>
        <taxon>Tylenchina</taxon>
        <taxon>Tylenchomorpha</taxon>
        <taxon>Tylenchoidea</taxon>
        <taxon>Heteroderidae</taxon>
        <taxon>Heteroderinae</taxon>
        <taxon>Heterodera</taxon>
    </lineage>
</organism>
<dbReference type="Proteomes" id="UP001620645">
    <property type="component" value="Unassembled WGS sequence"/>
</dbReference>
<reference evidence="4 5" key="1">
    <citation type="submission" date="2024-10" db="EMBL/GenBank/DDBJ databases">
        <authorList>
            <person name="Kim D."/>
        </authorList>
    </citation>
    <scope>NUCLEOTIDE SEQUENCE [LARGE SCALE GENOMIC DNA]</scope>
    <source>
        <strain evidence="4">Taebaek</strain>
    </source>
</reference>
<evidence type="ECO:0000256" key="3">
    <source>
        <dbReference type="SAM" id="MobiDB-lite"/>
    </source>
</evidence>
<feature type="region of interest" description="Disordered" evidence="3">
    <location>
        <begin position="205"/>
        <end position="261"/>
    </location>
</feature>
<evidence type="ECO:0000256" key="1">
    <source>
        <dbReference type="ARBA" id="ARBA00009078"/>
    </source>
</evidence>
<dbReference type="EMBL" id="JBICCN010000427">
    <property type="protein sequence ID" value="KAL3069723.1"/>
    <property type="molecule type" value="Genomic_DNA"/>
</dbReference>
<sequence length="261" mass="30321">MGKNKKPFIDRKSAVNYTLTNRELEETQRTSDRKSVANFRPFDKHFEGIYEGYANEAEEMDDGEGPIETDPALFSSLLADGQSQRSCEERFHRELPDTELKGAVLRYAKAMEIGKGRAESTEQILVDNAKRNRWDCESILSIHSNIYNHPTEIREPMKGIGRRKGRTTTNEKGLSKLQEMEIDDQCDGPPVPSVRTRISIISAIRPKGETTEERRMRKSAVKEERRERRKEKKTNKESFRVERLKLDEQQRTNQPKTRQIH</sequence>
<dbReference type="PANTHER" id="PTHR21531">
    <property type="entry name" value="LOW-TEMPERATURE VIABILITY PROTEIN LTV1-RELATED"/>
    <property type="match status" value="1"/>
</dbReference>
<comment type="similarity">
    <text evidence="1">Belongs to the LTV1 family.</text>
</comment>
<protein>
    <recommendedName>
        <fullName evidence="2">Protein LTV1 homolog</fullName>
    </recommendedName>
</protein>
<comment type="caution">
    <text evidence="4">The sequence shown here is derived from an EMBL/GenBank/DDBJ whole genome shotgun (WGS) entry which is preliminary data.</text>
</comment>
<name>A0ABD2I992_HETSC</name>
<dbReference type="PANTHER" id="PTHR21531:SF0">
    <property type="entry name" value="PROTEIN LTV1 HOMOLOG"/>
    <property type="match status" value="1"/>
</dbReference>